<sequence length="101" mass="11743">MPRLNKTEAKILEYIASQIQIFRVSNDRIKIRELAGEEQMACVVHIGSYGKLSLAYTAVLKWIEDNDYSITGPQRELYLKGEWDCIKEEDYVTEIQFPISK</sequence>
<protein>
    <recommendedName>
        <fullName evidence="1">GyrI-like small molecule binding domain-containing protein</fullName>
    </recommendedName>
</protein>
<dbReference type="EMBL" id="AP023367">
    <property type="protein sequence ID" value="BCJ92617.1"/>
    <property type="molecule type" value="Genomic_DNA"/>
</dbReference>
<dbReference type="RefSeq" id="WP_184095668.1">
    <property type="nucleotide sequence ID" value="NZ_AP023367.1"/>
</dbReference>
<organism evidence="2 3">
    <name type="scientific">Anaerocolumna cellulosilytica</name>
    <dbReference type="NCBI Taxonomy" id="433286"/>
    <lineage>
        <taxon>Bacteria</taxon>
        <taxon>Bacillati</taxon>
        <taxon>Bacillota</taxon>
        <taxon>Clostridia</taxon>
        <taxon>Lachnospirales</taxon>
        <taxon>Lachnospiraceae</taxon>
        <taxon>Anaerocolumna</taxon>
    </lineage>
</organism>
<dbReference type="InterPro" id="IPR029442">
    <property type="entry name" value="GyrI-like"/>
</dbReference>
<dbReference type="SUPFAM" id="SSF55136">
    <property type="entry name" value="Probable bacterial effector-binding domain"/>
    <property type="match status" value="1"/>
</dbReference>
<feature type="domain" description="GyrI-like small molecule binding" evidence="1">
    <location>
        <begin position="25"/>
        <end position="99"/>
    </location>
</feature>
<proteinExistence type="predicted"/>
<dbReference type="Pfam" id="PF06445">
    <property type="entry name" value="GyrI-like"/>
    <property type="match status" value="1"/>
</dbReference>
<dbReference type="Proteomes" id="UP000515561">
    <property type="component" value="Chromosome"/>
</dbReference>
<dbReference type="Gene3D" id="3.20.80.10">
    <property type="entry name" value="Regulatory factor, effector binding domain"/>
    <property type="match status" value="1"/>
</dbReference>
<keyword evidence="3" id="KW-1185">Reference proteome</keyword>
<name>A0A6S6QXK5_9FIRM</name>
<dbReference type="KEGG" id="acel:acsn021_01860"/>
<dbReference type="AlphaFoldDB" id="A0A6S6QXK5"/>
<accession>A0A6S6QXK5</accession>
<reference evidence="2 3" key="1">
    <citation type="journal article" date="2016" name="Int. J. Syst. Evol. Microbiol.">
        <title>Descriptions of Anaerotaenia torta gen. nov., sp. nov. and Anaerocolumna cellulosilytica gen. nov., sp. nov. isolated from a methanogenic reactor of cattle waste.</title>
        <authorList>
            <person name="Uek A."/>
            <person name="Ohtaki Y."/>
            <person name="Kaku N."/>
            <person name="Ueki K."/>
        </authorList>
    </citation>
    <scope>NUCLEOTIDE SEQUENCE [LARGE SCALE GENOMIC DNA]</scope>
    <source>
        <strain evidence="2 3">SN021</strain>
    </source>
</reference>
<gene>
    <name evidence="2" type="ORF">acsn021_01860</name>
</gene>
<evidence type="ECO:0000313" key="2">
    <source>
        <dbReference type="EMBL" id="BCJ92617.1"/>
    </source>
</evidence>
<evidence type="ECO:0000313" key="3">
    <source>
        <dbReference type="Proteomes" id="UP000515561"/>
    </source>
</evidence>
<evidence type="ECO:0000259" key="1">
    <source>
        <dbReference type="Pfam" id="PF06445"/>
    </source>
</evidence>
<dbReference type="InterPro" id="IPR011256">
    <property type="entry name" value="Reg_factor_effector_dom_sf"/>
</dbReference>